<dbReference type="InterPro" id="IPR002110">
    <property type="entry name" value="Ankyrin_rpt"/>
</dbReference>
<reference evidence="2" key="1">
    <citation type="journal article" date="2023" name="Plant J.">
        <title>The genome of the king protea, Protea cynaroides.</title>
        <authorList>
            <person name="Chang J."/>
            <person name="Duong T.A."/>
            <person name="Schoeman C."/>
            <person name="Ma X."/>
            <person name="Roodt D."/>
            <person name="Barker N."/>
            <person name="Li Z."/>
            <person name="Van de Peer Y."/>
            <person name="Mizrachi E."/>
        </authorList>
    </citation>
    <scope>NUCLEOTIDE SEQUENCE</scope>
    <source>
        <tissue evidence="2">Young leaves</tissue>
    </source>
</reference>
<dbReference type="Pfam" id="PF12796">
    <property type="entry name" value="Ank_2"/>
    <property type="match status" value="1"/>
</dbReference>
<dbReference type="Proteomes" id="UP001141806">
    <property type="component" value="Unassembled WGS sequence"/>
</dbReference>
<evidence type="ECO:0000313" key="3">
    <source>
        <dbReference type="Proteomes" id="UP001141806"/>
    </source>
</evidence>
<feature type="repeat" description="ANK" evidence="1">
    <location>
        <begin position="77"/>
        <end position="100"/>
    </location>
</feature>
<dbReference type="SUPFAM" id="SSF48403">
    <property type="entry name" value="Ankyrin repeat"/>
    <property type="match status" value="1"/>
</dbReference>
<dbReference type="PANTHER" id="PTHR24121:SF22">
    <property type="entry name" value="PROTEIN ACCELERATED CELL DEATH 6-LIKE"/>
    <property type="match status" value="1"/>
</dbReference>
<keyword evidence="1" id="KW-0040">ANK repeat</keyword>
<dbReference type="EMBL" id="JAMYWD010000004">
    <property type="protein sequence ID" value="KAJ4972719.1"/>
    <property type="molecule type" value="Genomic_DNA"/>
</dbReference>
<dbReference type="SMART" id="SM00248">
    <property type="entry name" value="ANK"/>
    <property type="match status" value="2"/>
</dbReference>
<sequence length="209" mass="23639">MENQSDDFMSSRFYKAAATGDVDYLKSHRESDRINDLLSLTSEENNCLHIAARYGHEDFVWKVLTLCPTLAYQQHKRGDNPLHVFARAGHLRVVKLLTDNCLHLLQHPQTFHDINESVGNRALNTVIEGIQPVERLSLTREAEQGETTIHQNQDENYTTTLIDVIQPPQTPPSTVNSIVTAIDDVILALRDAEQGKGLHDQHGWLKPTK</sequence>
<evidence type="ECO:0000313" key="2">
    <source>
        <dbReference type="EMBL" id="KAJ4972719.1"/>
    </source>
</evidence>
<protein>
    <submittedName>
        <fullName evidence="2">Uncharacterized protein</fullName>
    </submittedName>
</protein>
<dbReference type="OrthoDB" id="1847170at2759"/>
<organism evidence="2 3">
    <name type="scientific">Protea cynaroides</name>
    <dbReference type="NCBI Taxonomy" id="273540"/>
    <lineage>
        <taxon>Eukaryota</taxon>
        <taxon>Viridiplantae</taxon>
        <taxon>Streptophyta</taxon>
        <taxon>Embryophyta</taxon>
        <taxon>Tracheophyta</taxon>
        <taxon>Spermatophyta</taxon>
        <taxon>Magnoliopsida</taxon>
        <taxon>Proteales</taxon>
        <taxon>Proteaceae</taxon>
        <taxon>Protea</taxon>
    </lineage>
</organism>
<name>A0A9Q0QV13_9MAGN</name>
<dbReference type="PANTHER" id="PTHR24121">
    <property type="entry name" value="NO MECHANORECEPTOR POTENTIAL C, ISOFORM D-RELATED"/>
    <property type="match status" value="1"/>
</dbReference>
<dbReference type="AlphaFoldDB" id="A0A9Q0QV13"/>
<evidence type="ECO:0000256" key="1">
    <source>
        <dbReference type="PROSITE-ProRule" id="PRU00023"/>
    </source>
</evidence>
<keyword evidence="3" id="KW-1185">Reference proteome</keyword>
<dbReference type="Gene3D" id="1.25.40.20">
    <property type="entry name" value="Ankyrin repeat-containing domain"/>
    <property type="match status" value="1"/>
</dbReference>
<dbReference type="PROSITE" id="PS50297">
    <property type="entry name" value="ANK_REP_REGION"/>
    <property type="match status" value="1"/>
</dbReference>
<proteinExistence type="predicted"/>
<comment type="caution">
    <text evidence="2">The sequence shown here is derived from an EMBL/GenBank/DDBJ whole genome shotgun (WGS) entry which is preliminary data.</text>
</comment>
<dbReference type="PROSITE" id="PS50088">
    <property type="entry name" value="ANK_REPEAT"/>
    <property type="match status" value="1"/>
</dbReference>
<gene>
    <name evidence="2" type="ORF">NE237_005893</name>
</gene>
<accession>A0A9Q0QV13</accession>
<dbReference type="InterPro" id="IPR036770">
    <property type="entry name" value="Ankyrin_rpt-contain_sf"/>
</dbReference>